<gene>
    <name evidence="6" type="ordered locus">Runsl_5438</name>
</gene>
<dbReference type="EMBL" id="CP002859">
    <property type="protein sequence ID" value="AEI51729.1"/>
    <property type="molecule type" value="Genomic_DNA"/>
</dbReference>
<dbReference type="PANTHER" id="PTHR43547:SF2">
    <property type="entry name" value="HYBRID SIGNAL TRANSDUCTION HISTIDINE KINASE C"/>
    <property type="match status" value="1"/>
</dbReference>
<dbReference type="InterPro" id="IPR001789">
    <property type="entry name" value="Sig_transdc_resp-reg_receiver"/>
</dbReference>
<dbReference type="SUPFAM" id="SSF47384">
    <property type="entry name" value="Homodimeric domain of signal transducing histidine kinase"/>
    <property type="match status" value="1"/>
</dbReference>
<dbReference type="InterPro" id="IPR036097">
    <property type="entry name" value="HisK_dim/P_sf"/>
</dbReference>
<dbReference type="Pfam" id="PF02518">
    <property type="entry name" value="HATPase_c"/>
    <property type="match status" value="1"/>
</dbReference>
<evidence type="ECO:0000313" key="7">
    <source>
        <dbReference type="Proteomes" id="UP000000493"/>
    </source>
</evidence>
<keyword evidence="6" id="KW-0808">Transferase</keyword>
<keyword evidence="6" id="KW-0418">Kinase</keyword>
<proteinExistence type="predicted"/>
<reference evidence="7" key="1">
    <citation type="submission" date="2011-06" db="EMBL/GenBank/DDBJ databases">
        <title>The complete genome of chromosome of Runella slithyformis DSM 19594.</title>
        <authorList>
            <consortium name="US DOE Joint Genome Institute (JGI-PGF)"/>
            <person name="Lucas S."/>
            <person name="Han J."/>
            <person name="Lapidus A."/>
            <person name="Bruce D."/>
            <person name="Goodwin L."/>
            <person name="Pitluck S."/>
            <person name="Peters L."/>
            <person name="Kyrpides N."/>
            <person name="Mavromatis K."/>
            <person name="Ivanova N."/>
            <person name="Ovchinnikova G."/>
            <person name="Zhang X."/>
            <person name="Misra M."/>
            <person name="Detter J.C."/>
            <person name="Tapia R."/>
            <person name="Han C."/>
            <person name="Land M."/>
            <person name="Hauser L."/>
            <person name="Markowitz V."/>
            <person name="Cheng J.-F."/>
            <person name="Hugenholtz P."/>
            <person name="Woyke T."/>
            <person name="Wu D."/>
            <person name="Tindall B."/>
            <person name="Faehrich R."/>
            <person name="Brambilla E."/>
            <person name="Klenk H.-P."/>
            <person name="Eisen J.A."/>
        </authorList>
    </citation>
    <scope>NUCLEOTIDE SEQUENCE [LARGE SCALE GENOMIC DNA]</scope>
    <source>
        <strain evidence="7">ATCC 29530 / DSM 19594 / LMG 11500 / NCIMB 11436 / LSU 4</strain>
    </source>
</reference>
<evidence type="ECO:0000259" key="4">
    <source>
        <dbReference type="PROSITE" id="PS50109"/>
    </source>
</evidence>
<organism evidence="6 7">
    <name type="scientific">Runella slithyformis (strain ATCC 29530 / DSM 19594 / LMG 11500 / NCIMB 11436 / LSU 4)</name>
    <dbReference type="NCBI Taxonomy" id="761193"/>
    <lineage>
        <taxon>Bacteria</taxon>
        <taxon>Pseudomonadati</taxon>
        <taxon>Bacteroidota</taxon>
        <taxon>Cytophagia</taxon>
        <taxon>Cytophagales</taxon>
        <taxon>Spirosomataceae</taxon>
        <taxon>Runella</taxon>
    </lineage>
</organism>
<feature type="domain" description="Histidine kinase" evidence="4">
    <location>
        <begin position="144"/>
        <end position="368"/>
    </location>
</feature>
<feature type="modified residue" description="4-aspartylphosphate" evidence="2">
    <location>
        <position position="53"/>
    </location>
</feature>
<dbReference type="Proteomes" id="UP000000493">
    <property type="component" value="Chromosome"/>
</dbReference>
<sequence>MIIKVLIIEDEDAIRENIAEMLSISGFKVETAANGREGLSQTLVFKPDVIICDIMMPLMNGYQVLETLRSSNSQANTPFIFLTSMANPAEIREGMLIGADDYLTKPFNFSDLIAAIESRLKREKLRKEELNTQIKEYQYNLNKVSTHEYNTPLSSMLGFLNLLSNHYSSFDKEETLSMLELITLSCTRLKKTLDNSHLHLLLQKLEPTHDWYKQYTTGCTVIDEKSLKEMASSLAHQYETAFVRKTSFRASIETATISISEANLKKAVEELIENAFKFSDDNSCVEITGKRLQDNYQLTIINQGREFHPDHIRQIGPYLQFEREKYEQQGLGLGLWIAQKLITLNKGQLTIGSHNGHTCITVLFGIME</sequence>
<feature type="domain" description="Response regulatory" evidence="5">
    <location>
        <begin position="4"/>
        <end position="120"/>
    </location>
</feature>
<dbReference type="InterPro" id="IPR011006">
    <property type="entry name" value="CheY-like_superfamily"/>
</dbReference>
<accession>A0A7U4E8R8</accession>
<dbReference type="AlphaFoldDB" id="A0A7U4E8R8"/>
<dbReference type="GO" id="GO:0000155">
    <property type="term" value="F:phosphorelay sensor kinase activity"/>
    <property type="evidence" value="ECO:0007669"/>
    <property type="project" value="InterPro"/>
</dbReference>
<dbReference type="SUPFAM" id="SSF52172">
    <property type="entry name" value="CheY-like"/>
    <property type="match status" value="1"/>
</dbReference>
<dbReference type="InterPro" id="IPR005467">
    <property type="entry name" value="His_kinase_dom"/>
</dbReference>
<evidence type="ECO:0000259" key="5">
    <source>
        <dbReference type="PROSITE" id="PS50110"/>
    </source>
</evidence>
<evidence type="ECO:0000256" key="2">
    <source>
        <dbReference type="PROSITE-ProRule" id="PRU00169"/>
    </source>
</evidence>
<dbReference type="Gene3D" id="3.40.50.2300">
    <property type="match status" value="1"/>
</dbReference>
<dbReference type="PROSITE" id="PS50110">
    <property type="entry name" value="RESPONSE_REGULATORY"/>
    <property type="match status" value="1"/>
</dbReference>
<evidence type="ECO:0000313" key="6">
    <source>
        <dbReference type="EMBL" id="AEI51729.1"/>
    </source>
</evidence>
<evidence type="ECO:0000256" key="3">
    <source>
        <dbReference type="SAM" id="Coils"/>
    </source>
</evidence>
<dbReference type="KEGG" id="rsi:Runsl_5438"/>
<dbReference type="SUPFAM" id="SSF55874">
    <property type="entry name" value="ATPase domain of HSP90 chaperone/DNA topoisomerase II/histidine kinase"/>
    <property type="match status" value="1"/>
</dbReference>
<evidence type="ECO:0000256" key="1">
    <source>
        <dbReference type="ARBA" id="ARBA00022553"/>
    </source>
</evidence>
<dbReference type="InterPro" id="IPR036890">
    <property type="entry name" value="HATPase_C_sf"/>
</dbReference>
<dbReference type="CDD" id="cd17574">
    <property type="entry name" value="REC_OmpR"/>
    <property type="match status" value="1"/>
</dbReference>
<dbReference type="Gene3D" id="1.10.287.130">
    <property type="match status" value="1"/>
</dbReference>
<dbReference type="PANTHER" id="PTHR43547">
    <property type="entry name" value="TWO-COMPONENT HISTIDINE KINASE"/>
    <property type="match status" value="1"/>
</dbReference>
<keyword evidence="1 2" id="KW-0597">Phosphoprotein</keyword>
<dbReference type="SMART" id="SM00387">
    <property type="entry name" value="HATPase_c"/>
    <property type="match status" value="1"/>
</dbReference>
<dbReference type="RefSeq" id="WP_013930997.1">
    <property type="nucleotide sequence ID" value="NC_015703.1"/>
</dbReference>
<dbReference type="PROSITE" id="PS50109">
    <property type="entry name" value="HIS_KIN"/>
    <property type="match status" value="1"/>
</dbReference>
<reference evidence="6 7" key="2">
    <citation type="journal article" date="2012" name="Stand. Genomic Sci.">
        <title>Complete genome sequence of the aquatic bacterium Runella slithyformis type strain (LSU 4(T)).</title>
        <authorList>
            <person name="Copeland A."/>
            <person name="Zhang X."/>
            <person name="Misra M."/>
            <person name="Lapidus A."/>
            <person name="Nolan M."/>
            <person name="Lucas S."/>
            <person name="Deshpande S."/>
            <person name="Cheng J.F."/>
            <person name="Tapia R."/>
            <person name="Goodwin L.A."/>
            <person name="Pitluck S."/>
            <person name="Liolios K."/>
            <person name="Pagani I."/>
            <person name="Ivanova N."/>
            <person name="Mikhailova N."/>
            <person name="Pati A."/>
            <person name="Chen A."/>
            <person name="Palaniappan K."/>
            <person name="Land M."/>
            <person name="Hauser L."/>
            <person name="Pan C."/>
            <person name="Jeffries C.D."/>
            <person name="Detter J.C."/>
            <person name="Brambilla E.M."/>
            <person name="Rohde M."/>
            <person name="Djao O.D."/>
            <person name="Goker M."/>
            <person name="Sikorski J."/>
            <person name="Tindall B.J."/>
            <person name="Woyke T."/>
            <person name="Bristow J."/>
            <person name="Eisen J.A."/>
            <person name="Markowitz V."/>
            <person name="Hugenholtz P."/>
            <person name="Kyrpides N.C."/>
            <person name="Klenk H.P."/>
            <person name="Mavromatis K."/>
        </authorList>
    </citation>
    <scope>NUCLEOTIDE SEQUENCE [LARGE SCALE GENOMIC DNA]</scope>
    <source>
        <strain evidence="7">ATCC 29530 / DSM 19594 / LMG 11500 / NCIMB 11436 / LSU 4</strain>
    </source>
</reference>
<dbReference type="SMART" id="SM00448">
    <property type="entry name" value="REC"/>
    <property type="match status" value="1"/>
</dbReference>
<name>A0A7U4E8R8_RUNSL</name>
<feature type="coiled-coil region" evidence="3">
    <location>
        <begin position="113"/>
        <end position="147"/>
    </location>
</feature>
<keyword evidence="3" id="KW-0175">Coiled coil</keyword>
<dbReference type="InterPro" id="IPR003594">
    <property type="entry name" value="HATPase_dom"/>
</dbReference>
<dbReference type="Pfam" id="PF00072">
    <property type="entry name" value="Response_reg"/>
    <property type="match status" value="1"/>
</dbReference>
<keyword evidence="7" id="KW-1185">Reference proteome</keyword>
<protein>
    <submittedName>
        <fullName evidence="6">Response regulator receiver sensor signal transduction histidine kinase</fullName>
    </submittedName>
</protein>
<dbReference type="Gene3D" id="3.30.565.10">
    <property type="entry name" value="Histidine kinase-like ATPase, C-terminal domain"/>
    <property type="match status" value="1"/>
</dbReference>